<dbReference type="SUPFAM" id="SSF52980">
    <property type="entry name" value="Restriction endonuclease-like"/>
    <property type="match status" value="1"/>
</dbReference>
<dbReference type="AlphaFoldDB" id="A0A9N9QL42"/>
<feature type="domain" description="SWIM-type" evidence="2">
    <location>
        <begin position="101"/>
        <end position="137"/>
    </location>
</feature>
<reference evidence="3" key="1">
    <citation type="submission" date="2022-01" db="EMBL/GenBank/DDBJ databases">
        <authorList>
            <person name="King R."/>
        </authorList>
    </citation>
    <scope>NUCLEOTIDE SEQUENCE</scope>
</reference>
<dbReference type="PROSITE" id="PS50966">
    <property type="entry name" value="ZF_SWIM"/>
    <property type="match status" value="1"/>
</dbReference>
<proteinExistence type="predicted"/>
<keyword evidence="1" id="KW-0479">Metal-binding</keyword>
<evidence type="ECO:0000313" key="3">
    <source>
        <dbReference type="EMBL" id="CAG9769862.1"/>
    </source>
</evidence>
<dbReference type="Proteomes" id="UP001152799">
    <property type="component" value="Chromosome 6"/>
</dbReference>
<dbReference type="GO" id="GO:0008270">
    <property type="term" value="F:zinc ion binding"/>
    <property type="evidence" value="ECO:0007669"/>
    <property type="project" value="UniProtKB-KW"/>
</dbReference>
<protein>
    <recommendedName>
        <fullName evidence="2">SWIM-type domain-containing protein</fullName>
    </recommendedName>
</protein>
<dbReference type="EMBL" id="OU892282">
    <property type="protein sequence ID" value="CAG9769862.1"/>
    <property type="molecule type" value="Genomic_DNA"/>
</dbReference>
<gene>
    <name evidence="3" type="ORF">CEUTPL_LOCUS10336</name>
</gene>
<dbReference type="Gene3D" id="3.90.320.10">
    <property type="match status" value="1"/>
</dbReference>
<dbReference type="OrthoDB" id="6757988at2759"/>
<accession>A0A9N9QL42</accession>
<dbReference type="PANTHER" id="PTHR47526">
    <property type="entry name" value="ATP-DEPENDENT DNA HELICASE"/>
    <property type="match status" value="1"/>
</dbReference>
<dbReference type="InterPro" id="IPR011604">
    <property type="entry name" value="PDDEXK-like_dom_sf"/>
</dbReference>
<organism evidence="3 4">
    <name type="scientific">Ceutorhynchus assimilis</name>
    <name type="common">cabbage seed weevil</name>
    <dbReference type="NCBI Taxonomy" id="467358"/>
    <lineage>
        <taxon>Eukaryota</taxon>
        <taxon>Metazoa</taxon>
        <taxon>Ecdysozoa</taxon>
        <taxon>Arthropoda</taxon>
        <taxon>Hexapoda</taxon>
        <taxon>Insecta</taxon>
        <taxon>Pterygota</taxon>
        <taxon>Neoptera</taxon>
        <taxon>Endopterygota</taxon>
        <taxon>Coleoptera</taxon>
        <taxon>Polyphaga</taxon>
        <taxon>Cucujiformia</taxon>
        <taxon>Curculionidae</taxon>
        <taxon>Ceutorhynchinae</taxon>
        <taxon>Ceutorhynchus</taxon>
    </lineage>
</organism>
<dbReference type="PANTHER" id="PTHR47526:SF3">
    <property type="entry name" value="PHD-TYPE DOMAIN-CONTAINING PROTEIN"/>
    <property type="match status" value="1"/>
</dbReference>
<keyword evidence="1" id="KW-0863">Zinc-finger</keyword>
<dbReference type="GO" id="GO:0006281">
    <property type="term" value="P:DNA repair"/>
    <property type="evidence" value="ECO:0007669"/>
    <property type="project" value="UniProtKB-ARBA"/>
</dbReference>
<evidence type="ECO:0000256" key="1">
    <source>
        <dbReference type="PROSITE-ProRule" id="PRU00325"/>
    </source>
</evidence>
<dbReference type="InterPro" id="IPR007527">
    <property type="entry name" value="Znf_SWIM"/>
</dbReference>
<dbReference type="InterPro" id="IPR011335">
    <property type="entry name" value="Restrct_endonuc-II-like"/>
</dbReference>
<sequence length="358" mass="41059">MYRSDYYLSLSGDLMCRYDRKMEIIDNVDPYAIPIEKCKLNLHKLPNITMMDLAYKSLQAYKQFEAGFVQGVLAKQFNDEAFVVIAKVQHSQRKREKLHKVWVIILKDTNISSAHCTCMARLSEVCSHVSTVLFFLHARPNTLEDSGPGPSCIEQLSLWPVPPMKKVEMLREHALCLDKEELCTLLTKLQEIDIQPAICRLLEMANSVPQNLPRSSDKWYSPNMDQCKAIEATTREQSQNSTWFKYRAARIFASRCKAVCRTTIDKPSLTVVKGVCYPQKYEKYYKDQHTNFMLSASGFIISQKYSEVGASPDGLWCHVPVVIWGVEDEVECPYLLADATSFEDFASKKHTCLTFNFQ</sequence>
<keyword evidence="4" id="KW-1185">Reference proteome</keyword>
<keyword evidence="1" id="KW-0862">Zinc</keyword>
<name>A0A9N9QL42_9CUCU</name>
<evidence type="ECO:0000313" key="4">
    <source>
        <dbReference type="Proteomes" id="UP001152799"/>
    </source>
</evidence>
<evidence type="ECO:0000259" key="2">
    <source>
        <dbReference type="PROSITE" id="PS50966"/>
    </source>
</evidence>